<dbReference type="SUPFAM" id="SSF63446">
    <property type="entry name" value="Type I dockerin domain"/>
    <property type="match status" value="1"/>
</dbReference>
<proteinExistence type="predicted"/>
<dbReference type="InterPro" id="IPR018247">
    <property type="entry name" value="EF_Hand_1_Ca_BS"/>
</dbReference>
<evidence type="ECO:0000313" key="3">
    <source>
        <dbReference type="EMBL" id="OGN28287.1"/>
    </source>
</evidence>
<dbReference type="AlphaFoldDB" id="A0A1F8GS92"/>
<feature type="compositionally biased region" description="Low complexity" evidence="1">
    <location>
        <begin position="365"/>
        <end position="386"/>
    </location>
</feature>
<sequence>MKTKVALVLPIAIFLLGLFGFSVSANQAPTGNLDGATCDIIGGWAYDPDTSNDGIAIHFYYEDAGQLKFLTDTFTSGQRSDVNSILGITGNHGFTISTPDILKDGQSRAIHAYAIDSDPSHSMNAELAFSPKTIRCIPAIGTFSFTRNSFEVTYTKGEKNPEGQALEFTNTSETIINYTISVPNQPSWLNTGYSTDQLTSSPGQVTGLGALADPTGLDVGTYSTNIVLTGNFAGSPLSILVVLKILNQAPWGWLDGARCDIIGGWAYDPDSPNDVIAVHFYYEDNGTLKFLADTFTMGERPDVNSILGISGTHGYTILTPEAIKDGRTYKIHAYGIDSDPSHSLNAELLGSPTAVNCGNMPTPTPTHTTTPTPTVTITSPPSTTSPPAFNIADINQDGKVNRSDYDILIANFGKIGPNDADLNGDRKVDIFDYNEMVENYGQ</sequence>
<gene>
    <name evidence="3" type="ORF">A2941_01940</name>
</gene>
<name>A0A1F8GS92_9BACT</name>
<feature type="signal peptide" evidence="2">
    <location>
        <begin position="1"/>
        <end position="27"/>
    </location>
</feature>
<dbReference type="PROSITE" id="PS00018">
    <property type="entry name" value="EF_HAND_1"/>
    <property type="match status" value="1"/>
</dbReference>
<dbReference type="Proteomes" id="UP000178444">
    <property type="component" value="Unassembled WGS sequence"/>
</dbReference>
<feature type="chain" id="PRO_5009535666" description="Dockerin domain-containing protein" evidence="2">
    <location>
        <begin position="28"/>
        <end position="442"/>
    </location>
</feature>
<evidence type="ECO:0000256" key="2">
    <source>
        <dbReference type="SAM" id="SignalP"/>
    </source>
</evidence>
<comment type="caution">
    <text evidence="3">The sequence shown here is derived from an EMBL/GenBank/DDBJ whole genome shotgun (WGS) entry which is preliminary data.</text>
</comment>
<dbReference type="EMBL" id="MGKO01000001">
    <property type="protein sequence ID" value="OGN28287.1"/>
    <property type="molecule type" value="Genomic_DNA"/>
</dbReference>
<protein>
    <recommendedName>
        <fullName evidence="5">Dockerin domain-containing protein</fullName>
    </recommendedName>
</protein>
<organism evidence="3 4">
    <name type="scientific">Candidatus Yanofskybacteria bacterium RIFCSPLOWO2_01_FULL_49_17</name>
    <dbReference type="NCBI Taxonomy" id="1802700"/>
    <lineage>
        <taxon>Bacteria</taxon>
        <taxon>Candidatus Yanofskyibacteriota</taxon>
    </lineage>
</organism>
<keyword evidence="2" id="KW-0732">Signal</keyword>
<evidence type="ECO:0000313" key="4">
    <source>
        <dbReference type="Proteomes" id="UP000178444"/>
    </source>
</evidence>
<evidence type="ECO:0008006" key="5">
    <source>
        <dbReference type="Google" id="ProtNLM"/>
    </source>
</evidence>
<evidence type="ECO:0000256" key="1">
    <source>
        <dbReference type="SAM" id="MobiDB-lite"/>
    </source>
</evidence>
<reference evidence="3 4" key="1">
    <citation type="journal article" date="2016" name="Nat. Commun.">
        <title>Thousands of microbial genomes shed light on interconnected biogeochemical processes in an aquifer system.</title>
        <authorList>
            <person name="Anantharaman K."/>
            <person name="Brown C.T."/>
            <person name="Hug L.A."/>
            <person name="Sharon I."/>
            <person name="Castelle C.J."/>
            <person name="Probst A.J."/>
            <person name="Thomas B.C."/>
            <person name="Singh A."/>
            <person name="Wilkins M.J."/>
            <person name="Karaoz U."/>
            <person name="Brodie E.L."/>
            <person name="Williams K.H."/>
            <person name="Hubbard S.S."/>
            <person name="Banfield J.F."/>
        </authorList>
    </citation>
    <scope>NUCLEOTIDE SEQUENCE [LARGE SCALE GENOMIC DNA]</scope>
</reference>
<dbReference type="InterPro" id="IPR036439">
    <property type="entry name" value="Dockerin_dom_sf"/>
</dbReference>
<accession>A0A1F8GS92</accession>
<dbReference type="GO" id="GO:0000272">
    <property type="term" value="P:polysaccharide catabolic process"/>
    <property type="evidence" value="ECO:0007669"/>
    <property type="project" value="InterPro"/>
</dbReference>
<feature type="region of interest" description="Disordered" evidence="1">
    <location>
        <begin position="363"/>
        <end position="386"/>
    </location>
</feature>
<dbReference type="Gene3D" id="1.10.1330.10">
    <property type="entry name" value="Dockerin domain"/>
    <property type="match status" value="1"/>
</dbReference>